<name>A0A3S5DNT2_CITKO</name>
<keyword evidence="1" id="KW-0472">Membrane</keyword>
<accession>A0A3S5DNT2</accession>
<protein>
    <submittedName>
        <fullName evidence="2">Iron ABC transporter permease</fullName>
    </submittedName>
</protein>
<organism evidence="2 3">
    <name type="scientific">Citrobacter koseri</name>
    <name type="common">Citrobacter diversus</name>
    <dbReference type="NCBI Taxonomy" id="545"/>
    <lineage>
        <taxon>Bacteria</taxon>
        <taxon>Pseudomonadati</taxon>
        <taxon>Pseudomonadota</taxon>
        <taxon>Gammaproteobacteria</taxon>
        <taxon>Enterobacterales</taxon>
        <taxon>Enterobacteriaceae</taxon>
        <taxon>Citrobacter</taxon>
    </lineage>
</organism>
<gene>
    <name evidence="2" type="primary">sitC_1</name>
    <name evidence="2" type="ORF">NCTC11075_01747</name>
</gene>
<keyword evidence="1" id="KW-1133">Transmembrane helix</keyword>
<evidence type="ECO:0000313" key="2">
    <source>
        <dbReference type="EMBL" id="VEB88202.1"/>
    </source>
</evidence>
<feature type="transmembrane region" description="Helical" evidence="1">
    <location>
        <begin position="12"/>
        <end position="33"/>
    </location>
</feature>
<dbReference type="AlphaFoldDB" id="A0A3S5DNT2"/>
<reference evidence="2 3" key="1">
    <citation type="submission" date="2018-12" db="EMBL/GenBank/DDBJ databases">
        <authorList>
            <consortium name="Pathogen Informatics"/>
        </authorList>
    </citation>
    <scope>NUCLEOTIDE SEQUENCE [LARGE SCALE GENOMIC DNA]</scope>
    <source>
        <strain evidence="2 3">NCTC11075</strain>
    </source>
</reference>
<evidence type="ECO:0000313" key="3">
    <source>
        <dbReference type="Proteomes" id="UP000270272"/>
    </source>
</evidence>
<keyword evidence="1" id="KW-0812">Transmembrane</keyword>
<dbReference type="EMBL" id="LR134204">
    <property type="protein sequence ID" value="VEB88202.1"/>
    <property type="molecule type" value="Genomic_DNA"/>
</dbReference>
<evidence type="ECO:0000256" key="1">
    <source>
        <dbReference type="SAM" id="Phobius"/>
    </source>
</evidence>
<sequence length="36" mass="4030">MNWLVEPFGYQYMLNAMWVSAMVGGLCAFSLLLSDA</sequence>
<dbReference type="Proteomes" id="UP000270272">
    <property type="component" value="Chromosome"/>
</dbReference>
<proteinExistence type="predicted"/>